<dbReference type="EMBL" id="BSXN01002048">
    <property type="protein sequence ID" value="GME75407.1"/>
    <property type="molecule type" value="Genomic_DNA"/>
</dbReference>
<dbReference type="PANTHER" id="PTHR46230:SF7">
    <property type="entry name" value="BOLA-LIKE PROTEIN 1"/>
    <property type="match status" value="1"/>
</dbReference>
<dbReference type="AlphaFoldDB" id="A0A9W6WJC4"/>
<dbReference type="Pfam" id="PF01722">
    <property type="entry name" value="BolA"/>
    <property type="match status" value="1"/>
</dbReference>
<keyword evidence="3" id="KW-1185">Reference proteome</keyword>
<dbReference type="GO" id="GO:0005759">
    <property type="term" value="C:mitochondrial matrix"/>
    <property type="evidence" value="ECO:0007669"/>
    <property type="project" value="TreeGrafter"/>
</dbReference>
<dbReference type="Proteomes" id="UP001165120">
    <property type="component" value="Unassembled WGS sequence"/>
</dbReference>
<evidence type="ECO:0000256" key="1">
    <source>
        <dbReference type="RuleBase" id="RU003860"/>
    </source>
</evidence>
<gene>
    <name evidence="2" type="ORF">Cboi02_000477400</name>
</gene>
<evidence type="ECO:0000313" key="2">
    <source>
        <dbReference type="EMBL" id="GME75407.1"/>
    </source>
</evidence>
<name>A0A9W6WJC4_CANBO</name>
<organism evidence="2 3">
    <name type="scientific">Candida boidinii</name>
    <name type="common">Yeast</name>
    <dbReference type="NCBI Taxonomy" id="5477"/>
    <lineage>
        <taxon>Eukaryota</taxon>
        <taxon>Fungi</taxon>
        <taxon>Dikarya</taxon>
        <taxon>Ascomycota</taxon>
        <taxon>Saccharomycotina</taxon>
        <taxon>Pichiomycetes</taxon>
        <taxon>Pichiales</taxon>
        <taxon>Pichiaceae</taxon>
        <taxon>Ogataea</taxon>
        <taxon>Ogataea/Candida clade</taxon>
    </lineage>
</organism>
<proteinExistence type="inferred from homology"/>
<evidence type="ECO:0000313" key="3">
    <source>
        <dbReference type="Proteomes" id="UP001165120"/>
    </source>
</evidence>
<dbReference type="SUPFAM" id="SSF82657">
    <property type="entry name" value="BolA-like"/>
    <property type="match status" value="1"/>
</dbReference>
<reference evidence="2" key="1">
    <citation type="submission" date="2023-04" db="EMBL/GenBank/DDBJ databases">
        <title>Candida boidinii NBRC 10035.</title>
        <authorList>
            <person name="Ichikawa N."/>
            <person name="Sato H."/>
            <person name="Tonouchi N."/>
        </authorList>
    </citation>
    <scope>NUCLEOTIDE SEQUENCE</scope>
    <source>
        <strain evidence="2">NBRC 10035</strain>
    </source>
</reference>
<dbReference type="InterPro" id="IPR002634">
    <property type="entry name" value="BolA"/>
</dbReference>
<accession>A0A9W6WJC4</accession>
<dbReference type="GO" id="GO:0044572">
    <property type="term" value="P:[4Fe-4S] cluster assembly"/>
    <property type="evidence" value="ECO:0007669"/>
    <property type="project" value="TreeGrafter"/>
</dbReference>
<dbReference type="Gene3D" id="3.30.300.90">
    <property type="entry name" value="BolA-like"/>
    <property type="match status" value="1"/>
</dbReference>
<sequence>MSEVVKSDELPSEIIDSNNSGDFPIQTSIIKKVEKEYKPVHFEIYNDSYKHAHHAGLRGASNTTESHFRMVIISDAFKGMTLPARHRTVYKLLDDEIKLSGVHAIQLKTKTVEEWDKEQQRIKASQKFD</sequence>
<comment type="similarity">
    <text evidence="1">Belongs to the BolA/IbaG family.</text>
</comment>
<dbReference type="PANTHER" id="PTHR46230">
    <property type="match status" value="1"/>
</dbReference>
<comment type="caution">
    <text evidence="2">The sequence shown here is derived from an EMBL/GenBank/DDBJ whole genome shotgun (WGS) entry which is preliminary data.</text>
</comment>
<dbReference type="InterPro" id="IPR036065">
    <property type="entry name" value="BolA-like_sf"/>
</dbReference>
<dbReference type="PIRSF" id="PIRSF003113">
    <property type="entry name" value="BolA"/>
    <property type="match status" value="1"/>
</dbReference>
<protein>
    <submittedName>
        <fullName evidence="2">Unnamed protein product</fullName>
    </submittedName>
</protein>